<dbReference type="GO" id="GO:0004722">
    <property type="term" value="F:protein serine/threonine phosphatase activity"/>
    <property type="evidence" value="ECO:0007669"/>
    <property type="project" value="InterPro"/>
</dbReference>
<feature type="domain" description="PPM-type phosphatase" evidence="7">
    <location>
        <begin position="240"/>
        <end position="510"/>
    </location>
</feature>
<evidence type="ECO:0000256" key="5">
    <source>
        <dbReference type="RuleBase" id="RU003465"/>
    </source>
</evidence>
<keyword evidence="4 5" id="KW-0904">Protein phosphatase</keyword>
<dbReference type="InterPro" id="IPR036457">
    <property type="entry name" value="PPM-type-like_dom_sf"/>
</dbReference>
<evidence type="ECO:0000256" key="2">
    <source>
        <dbReference type="ARBA" id="ARBA00022723"/>
    </source>
</evidence>
<evidence type="ECO:0000256" key="1">
    <source>
        <dbReference type="ARBA" id="ARBA00004170"/>
    </source>
</evidence>
<gene>
    <name evidence="8" type="ORF">AMON00008_LOCUS54840</name>
</gene>
<dbReference type="Gene3D" id="3.60.40.10">
    <property type="entry name" value="PPM-type phosphatase domain"/>
    <property type="match status" value="1"/>
</dbReference>
<dbReference type="PANTHER" id="PTHR47992">
    <property type="entry name" value="PROTEIN PHOSPHATASE"/>
    <property type="match status" value="1"/>
</dbReference>
<dbReference type="SUPFAM" id="SSF81606">
    <property type="entry name" value="PP2C-like"/>
    <property type="match status" value="1"/>
</dbReference>
<evidence type="ECO:0000313" key="8">
    <source>
        <dbReference type="EMBL" id="CAE4653534.1"/>
    </source>
</evidence>
<dbReference type="PROSITE" id="PS51746">
    <property type="entry name" value="PPM_2"/>
    <property type="match status" value="1"/>
</dbReference>
<evidence type="ECO:0000256" key="6">
    <source>
        <dbReference type="SAM" id="MobiDB-lite"/>
    </source>
</evidence>
<dbReference type="GO" id="GO:0046872">
    <property type="term" value="F:metal ion binding"/>
    <property type="evidence" value="ECO:0007669"/>
    <property type="project" value="UniProtKB-KW"/>
</dbReference>
<evidence type="ECO:0000256" key="4">
    <source>
        <dbReference type="ARBA" id="ARBA00022912"/>
    </source>
</evidence>
<dbReference type="EMBL" id="HBNR01077102">
    <property type="protein sequence ID" value="CAE4653534.1"/>
    <property type="molecule type" value="Transcribed_RNA"/>
</dbReference>
<dbReference type="Pfam" id="PF00481">
    <property type="entry name" value="PP2C"/>
    <property type="match status" value="1"/>
</dbReference>
<feature type="region of interest" description="Disordered" evidence="6">
    <location>
        <begin position="101"/>
        <end position="129"/>
    </location>
</feature>
<proteinExistence type="inferred from homology"/>
<feature type="region of interest" description="Disordered" evidence="6">
    <location>
        <begin position="38"/>
        <end position="66"/>
    </location>
</feature>
<accession>A0A7S4VM37</accession>
<dbReference type="InterPro" id="IPR001932">
    <property type="entry name" value="PPM-type_phosphatase-like_dom"/>
</dbReference>
<dbReference type="InterPro" id="IPR015655">
    <property type="entry name" value="PP2C"/>
</dbReference>
<dbReference type="InterPro" id="IPR000222">
    <property type="entry name" value="PP2C_BS"/>
</dbReference>
<feature type="compositionally biased region" description="Low complexity" evidence="6">
    <location>
        <begin position="106"/>
        <end position="127"/>
    </location>
</feature>
<dbReference type="SMART" id="SM00332">
    <property type="entry name" value="PP2Cc"/>
    <property type="match status" value="1"/>
</dbReference>
<evidence type="ECO:0000256" key="3">
    <source>
        <dbReference type="ARBA" id="ARBA00022801"/>
    </source>
</evidence>
<keyword evidence="2" id="KW-0479">Metal-binding</keyword>
<dbReference type="AlphaFoldDB" id="A0A7S4VM37"/>
<dbReference type="GO" id="GO:0016020">
    <property type="term" value="C:membrane"/>
    <property type="evidence" value="ECO:0007669"/>
    <property type="project" value="UniProtKB-SubCell"/>
</dbReference>
<comment type="subcellular location">
    <subcellularLocation>
        <location evidence="1">Membrane</location>
        <topology evidence="1">Peripheral membrane protein</topology>
    </subcellularLocation>
</comment>
<evidence type="ECO:0000259" key="7">
    <source>
        <dbReference type="PROSITE" id="PS51746"/>
    </source>
</evidence>
<name>A0A7S4VM37_9DINO</name>
<protein>
    <recommendedName>
        <fullName evidence="7">PPM-type phosphatase domain-containing protein</fullName>
    </recommendedName>
</protein>
<dbReference type="PROSITE" id="PS01032">
    <property type="entry name" value="PPM_1"/>
    <property type="match status" value="1"/>
</dbReference>
<dbReference type="CDD" id="cd00143">
    <property type="entry name" value="PP2Cc"/>
    <property type="match status" value="1"/>
</dbReference>
<keyword evidence="3 5" id="KW-0378">Hydrolase</keyword>
<reference evidence="8" key="1">
    <citation type="submission" date="2021-01" db="EMBL/GenBank/DDBJ databases">
        <authorList>
            <person name="Corre E."/>
            <person name="Pelletier E."/>
            <person name="Niang G."/>
            <person name="Scheremetjew M."/>
            <person name="Finn R."/>
            <person name="Kale V."/>
            <person name="Holt S."/>
            <person name="Cochrane G."/>
            <person name="Meng A."/>
            <person name="Brown T."/>
            <person name="Cohen L."/>
        </authorList>
    </citation>
    <scope>NUCLEOTIDE SEQUENCE</scope>
    <source>
        <strain evidence="8">CCMP3105</strain>
    </source>
</reference>
<sequence>MADKADDGRTAEEVLAAAKKTAKTFRGTYIAGTSKIRGRTSAALAHQQGEGKDAQGSIFSRPHLQGSDWPPELEKVFRRHINAELYEYIRKAFRRNAAREADGAADRPAASVPAAEVPPEGGAAPAALSARRDVSLASALPEVMPPDRPVLASPRPLAPEAPARQRYVPPHLRQASAEVKEAPRQKYVPPFMRRAAERAAAEAAVAEAAEAASGAAVSSPASQSASYAALPTDAVGGNERYGFCVNQGPRASMEDAVDSIAQLEGAVPSEFYAVYDGHGGTEAVQFVKRRLPTTISSHDGFNDPSRIDEVLQEAFTHTDEELLKHLQCQRRAMGRSHGSEGTYVLSSGCVGCIAIVRGADVIVANLGDCRALMCCKGDMKPLTVDHRPDENDGERERLQGLGVEVSNDGYLHGCIGVSRAFGDWAWDAEEKCRGLIGKPEVSRAEVTDDTEFLLLGCDGVFEKITSKEAGQIVRRRLRTTGDAKAAAEGLVRHAVKRGGSDNVSAVVVLFKRPPVEAERTAPRLFGGNLPALAAEEPPPEAPDCTG</sequence>
<organism evidence="8">
    <name type="scientific">Alexandrium monilatum</name>
    <dbReference type="NCBI Taxonomy" id="311494"/>
    <lineage>
        <taxon>Eukaryota</taxon>
        <taxon>Sar</taxon>
        <taxon>Alveolata</taxon>
        <taxon>Dinophyceae</taxon>
        <taxon>Gonyaulacales</taxon>
        <taxon>Pyrocystaceae</taxon>
        <taxon>Alexandrium</taxon>
    </lineage>
</organism>
<comment type="similarity">
    <text evidence="5">Belongs to the PP2C family.</text>
</comment>